<dbReference type="PANTHER" id="PTHR30561:SF0">
    <property type="entry name" value="GUANIDINIUM EXPORTER"/>
    <property type="match status" value="1"/>
</dbReference>
<dbReference type="GO" id="GO:1990961">
    <property type="term" value="P:xenobiotic detoxification by transmembrane export across the plasma membrane"/>
    <property type="evidence" value="ECO:0007669"/>
    <property type="project" value="UniProtKB-ARBA"/>
</dbReference>
<keyword evidence="5 10" id="KW-1133">Transmembrane helix</keyword>
<evidence type="ECO:0000256" key="3">
    <source>
        <dbReference type="ARBA" id="ARBA00022475"/>
    </source>
</evidence>
<dbReference type="STRING" id="158822.LH23_07260"/>
<accession>A0A2X2T764</accession>
<evidence type="ECO:0000256" key="1">
    <source>
        <dbReference type="ARBA" id="ARBA00004651"/>
    </source>
</evidence>
<evidence type="ECO:0000256" key="5">
    <source>
        <dbReference type="ARBA" id="ARBA00022989"/>
    </source>
</evidence>
<keyword evidence="4 9" id="KW-0812">Transmembrane</keyword>
<evidence type="ECO:0000256" key="2">
    <source>
        <dbReference type="ARBA" id="ARBA00022448"/>
    </source>
</evidence>
<dbReference type="GO" id="GO:0022857">
    <property type="term" value="F:transmembrane transporter activity"/>
    <property type="evidence" value="ECO:0007669"/>
    <property type="project" value="InterPro"/>
</dbReference>
<evidence type="ECO:0000313" key="11">
    <source>
        <dbReference type="EMBL" id="SQA97871.1"/>
    </source>
</evidence>
<dbReference type="PANTHER" id="PTHR30561">
    <property type="entry name" value="SMR FAMILY PROTON-DEPENDENT DRUG EFFLUX TRANSPORTER SUGE"/>
    <property type="match status" value="1"/>
</dbReference>
<comment type="similarity">
    <text evidence="7">Belongs to the drug/metabolite transporter (DMT) superfamily. Small multidrug resistance (SMR) (TC 2.A.7.1) family. Gdx/SugE subfamily.</text>
</comment>
<dbReference type="InterPro" id="IPR037185">
    <property type="entry name" value="EmrE-like"/>
</dbReference>
<dbReference type="InterPro" id="IPR000390">
    <property type="entry name" value="Small_drug/metabolite_transptr"/>
</dbReference>
<keyword evidence="2" id="KW-0813">Transport</keyword>
<dbReference type="Gene3D" id="1.10.3730.20">
    <property type="match status" value="1"/>
</dbReference>
<evidence type="ECO:0000256" key="7">
    <source>
        <dbReference type="ARBA" id="ARBA00038151"/>
    </source>
</evidence>
<proteinExistence type="inferred from homology"/>
<evidence type="ECO:0000256" key="10">
    <source>
        <dbReference type="SAM" id="Phobius"/>
    </source>
</evidence>
<gene>
    <name evidence="11" type="primary">sugE</name>
    <name evidence="11" type="ORF">NCTC12120_01717</name>
</gene>
<dbReference type="Proteomes" id="UP000251197">
    <property type="component" value="Unassembled WGS sequence"/>
</dbReference>
<dbReference type="InterPro" id="IPR045324">
    <property type="entry name" value="Small_multidrug_res"/>
</dbReference>
<feature type="transmembrane region" description="Helical" evidence="10">
    <location>
        <begin position="33"/>
        <end position="50"/>
    </location>
</feature>
<dbReference type="AlphaFoldDB" id="A0A2X2T764"/>
<sequence>MAWIVLFIAGLLEVVWAVGLKYTHGFSRLWPSVITIIAMVVSMALLAWAMKTLPTGTAYAVWTGIGAVGAAITGILLLGESANPMRLASLALIVVGIIGPETFHALTARLFHPNQFIHRKALTRGDSQELLFDVAADGWRAGEDPQIAEIRPAHQRVAILFIQRNDVVAAVERAKEGDF</sequence>
<organism evidence="11 12">
    <name type="scientific">Cedecea neteri</name>
    <dbReference type="NCBI Taxonomy" id="158822"/>
    <lineage>
        <taxon>Bacteria</taxon>
        <taxon>Pseudomonadati</taxon>
        <taxon>Pseudomonadota</taxon>
        <taxon>Gammaproteobacteria</taxon>
        <taxon>Enterobacterales</taxon>
        <taxon>Enterobacteriaceae</taxon>
        <taxon>Cedecea</taxon>
    </lineage>
</organism>
<dbReference type="NCBIfam" id="NF008512">
    <property type="entry name" value="PRK11431.1"/>
    <property type="match status" value="1"/>
</dbReference>
<name>A0A2X2T764_9ENTR</name>
<comment type="subcellular location">
    <subcellularLocation>
        <location evidence="1 9">Cell membrane</location>
        <topology evidence="1 9">Multi-pass membrane protein</topology>
    </subcellularLocation>
</comment>
<dbReference type="GO" id="GO:0005886">
    <property type="term" value="C:plasma membrane"/>
    <property type="evidence" value="ECO:0007669"/>
    <property type="project" value="UniProtKB-SubCell"/>
</dbReference>
<evidence type="ECO:0000256" key="9">
    <source>
        <dbReference type="RuleBase" id="RU003942"/>
    </source>
</evidence>
<feature type="transmembrane region" description="Helical" evidence="10">
    <location>
        <begin position="90"/>
        <end position="111"/>
    </location>
</feature>
<evidence type="ECO:0000313" key="12">
    <source>
        <dbReference type="Proteomes" id="UP000251197"/>
    </source>
</evidence>
<keyword evidence="3" id="KW-1003">Cell membrane</keyword>
<dbReference type="FunFam" id="1.10.3730.20:FF:000001">
    <property type="entry name" value="Quaternary ammonium compound resistance transporter SugE"/>
    <property type="match status" value="1"/>
</dbReference>
<protein>
    <recommendedName>
        <fullName evidence="8">Guanidinium exporter</fullName>
    </recommendedName>
</protein>
<evidence type="ECO:0000256" key="4">
    <source>
        <dbReference type="ARBA" id="ARBA00022692"/>
    </source>
</evidence>
<dbReference type="SUPFAM" id="SSF103481">
    <property type="entry name" value="Multidrug resistance efflux transporter EmrE"/>
    <property type="match status" value="1"/>
</dbReference>
<keyword evidence="6 10" id="KW-0472">Membrane</keyword>
<reference evidence="11 12" key="1">
    <citation type="submission" date="2018-06" db="EMBL/GenBank/DDBJ databases">
        <authorList>
            <consortium name="Pathogen Informatics"/>
            <person name="Doyle S."/>
        </authorList>
    </citation>
    <scope>NUCLEOTIDE SEQUENCE [LARGE SCALE GENOMIC DNA]</scope>
    <source>
        <strain evidence="11 12">NCTC12120</strain>
    </source>
</reference>
<dbReference type="Pfam" id="PF00893">
    <property type="entry name" value="Multi_Drug_Res"/>
    <property type="match status" value="1"/>
</dbReference>
<dbReference type="EMBL" id="UAVU01000003">
    <property type="protein sequence ID" value="SQA97871.1"/>
    <property type="molecule type" value="Genomic_DNA"/>
</dbReference>
<feature type="transmembrane region" description="Helical" evidence="10">
    <location>
        <begin position="57"/>
        <end position="78"/>
    </location>
</feature>
<evidence type="ECO:0000256" key="8">
    <source>
        <dbReference type="ARBA" id="ARBA00039168"/>
    </source>
</evidence>
<evidence type="ECO:0000256" key="6">
    <source>
        <dbReference type="ARBA" id="ARBA00023136"/>
    </source>
</evidence>